<name>A0A450RZC8_9GAMM</name>
<proteinExistence type="predicted"/>
<dbReference type="EMBL" id="CAADEW010000007">
    <property type="protein sequence ID" value="VFJ44627.1"/>
    <property type="molecule type" value="Genomic_DNA"/>
</dbReference>
<dbReference type="AlphaFoldDB" id="A0A450RZC8"/>
<organism evidence="1">
    <name type="scientific">Candidatus Kentrum sp. FW</name>
    <dbReference type="NCBI Taxonomy" id="2126338"/>
    <lineage>
        <taxon>Bacteria</taxon>
        <taxon>Pseudomonadati</taxon>
        <taxon>Pseudomonadota</taxon>
        <taxon>Gammaproteobacteria</taxon>
        <taxon>Candidatus Kentrum</taxon>
    </lineage>
</organism>
<evidence type="ECO:0000313" key="1">
    <source>
        <dbReference type="EMBL" id="VFJ44627.1"/>
    </source>
</evidence>
<sequence>MELEPIYRCVTAVDVHQAKLTVCVLYEDEAGQTQMELREFGDFKRDRKAMAQLVASFRPQQVVRQRAFCA</sequence>
<gene>
    <name evidence="1" type="ORF">BECKFW1821A_GA0114235_100756</name>
</gene>
<protein>
    <recommendedName>
        <fullName evidence="2">Transposase</fullName>
    </recommendedName>
</protein>
<reference evidence="1" key="1">
    <citation type="submission" date="2019-02" db="EMBL/GenBank/DDBJ databases">
        <authorList>
            <person name="Gruber-Vodicka R. H."/>
            <person name="Seah K. B. B."/>
        </authorList>
    </citation>
    <scope>NUCLEOTIDE SEQUENCE</scope>
    <source>
        <strain evidence="1">BECK_BZ15</strain>
    </source>
</reference>
<accession>A0A450RZC8</accession>
<evidence type="ECO:0008006" key="2">
    <source>
        <dbReference type="Google" id="ProtNLM"/>
    </source>
</evidence>